<feature type="compositionally biased region" description="Polar residues" evidence="1">
    <location>
        <begin position="48"/>
        <end position="64"/>
    </location>
</feature>
<keyword evidence="4" id="KW-1185">Reference proteome</keyword>
<accession>A0A5A5TD48</accession>
<evidence type="ECO:0000313" key="3">
    <source>
        <dbReference type="EMBL" id="GCF09267.1"/>
    </source>
</evidence>
<evidence type="ECO:0000256" key="1">
    <source>
        <dbReference type="SAM" id="MobiDB-lite"/>
    </source>
</evidence>
<feature type="transmembrane region" description="Helical" evidence="2">
    <location>
        <begin position="187"/>
        <end position="207"/>
    </location>
</feature>
<feature type="region of interest" description="Disordered" evidence="1">
    <location>
        <begin position="1"/>
        <end position="20"/>
    </location>
</feature>
<gene>
    <name evidence="3" type="ORF">KDI_28310</name>
</gene>
<feature type="region of interest" description="Disordered" evidence="1">
    <location>
        <begin position="37"/>
        <end position="64"/>
    </location>
</feature>
<keyword evidence="2" id="KW-1133">Transmembrane helix</keyword>
<dbReference type="Gene3D" id="2.60.120.560">
    <property type="entry name" value="Exo-inulinase, domain 1"/>
    <property type="match status" value="1"/>
</dbReference>
<evidence type="ECO:0000313" key="4">
    <source>
        <dbReference type="Proteomes" id="UP000322530"/>
    </source>
</evidence>
<evidence type="ECO:0000256" key="2">
    <source>
        <dbReference type="SAM" id="Phobius"/>
    </source>
</evidence>
<proteinExistence type="predicted"/>
<keyword evidence="2" id="KW-0812">Transmembrane</keyword>
<dbReference type="RefSeq" id="WP_149402213.1">
    <property type="nucleotide sequence ID" value="NZ_BIXY01000039.1"/>
</dbReference>
<protein>
    <submittedName>
        <fullName evidence="3">Uncharacterized protein</fullName>
    </submittedName>
</protein>
<keyword evidence="2" id="KW-0472">Membrane</keyword>
<dbReference type="AlphaFoldDB" id="A0A5A5TD48"/>
<dbReference type="Proteomes" id="UP000322530">
    <property type="component" value="Unassembled WGS sequence"/>
</dbReference>
<comment type="caution">
    <text evidence="3">The sequence shown here is derived from an EMBL/GenBank/DDBJ whole genome shotgun (WGS) entry which is preliminary data.</text>
</comment>
<name>A0A5A5TD48_9CHLR</name>
<organism evidence="3 4">
    <name type="scientific">Dictyobacter arantiisoli</name>
    <dbReference type="NCBI Taxonomy" id="2014874"/>
    <lineage>
        <taxon>Bacteria</taxon>
        <taxon>Bacillati</taxon>
        <taxon>Chloroflexota</taxon>
        <taxon>Ktedonobacteria</taxon>
        <taxon>Ktedonobacterales</taxon>
        <taxon>Dictyobacteraceae</taxon>
        <taxon>Dictyobacter</taxon>
    </lineage>
</organism>
<reference evidence="3 4" key="1">
    <citation type="submission" date="2019-01" db="EMBL/GenBank/DDBJ databases">
        <title>Draft genome sequence of Dictyobacter sp. Uno17.</title>
        <authorList>
            <person name="Wang C.M."/>
            <person name="Zheng Y."/>
            <person name="Sakai Y."/>
            <person name="Abe K."/>
            <person name="Yokota A."/>
            <person name="Yabe S."/>
        </authorList>
    </citation>
    <scope>NUCLEOTIDE SEQUENCE [LARGE SCALE GENOMIC DNA]</scope>
    <source>
        <strain evidence="3 4">Uno17</strain>
    </source>
</reference>
<dbReference type="EMBL" id="BIXY01000039">
    <property type="protein sequence ID" value="GCF09267.1"/>
    <property type="molecule type" value="Genomic_DNA"/>
</dbReference>
<sequence length="463" mass="49616">MSNNQPPIGGESHQQESIRPKKVKFTNQLFPPRLNLASGASQIDPLPGNNSSAASFSQDINPTDQPLSHEAPYAHSADDITIPFKSTNSPGNFFGGKGYNGLRDTTTGQLDNPGTGALTQAAGQYNSNTGMLTLNQAVKVVKIPIAGKPGEFKTGILPVISQTQTGTLPPPSSNGILANRPKHRSKLILLVALIFLMLLGSSGYYLLQITSSTALTTKSHSHTITANVGNSKQGQTNNPAATAAFASTATTVAETSLVIDSLSYPSRSWVTGEDTASKVDYFFKNGAYHIRPDGDNFGYALLPGIDEVPNSYIYNLTMANITYDTGNTNNLSFYAMVLNCKNYGNNKASFYMFRVNNGAHITYEFDKYDNRTTKNGESPWQQLFPSKDNMAGTNGKANGKEFIGPHWPNTYSVSDKNGTFTLSVNGTKIGTSKDTTLTGGQIGMAVSQAKTEVAFSNLSLLSN</sequence>
<dbReference type="OrthoDB" id="9814968at2"/>